<dbReference type="RefSeq" id="WP_280922604.1">
    <property type="nucleotide sequence ID" value="NZ_JBIBDZ010000005.1"/>
</dbReference>
<proteinExistence type="predicted"/>
<keyword evidence="3" id="KW-1185">Reference proteome</keyword>
<dbReference type="Proteomes" id="UP001602370">
    <property type="component" value="Unassembled WGS sequence"/>
</dbReference>
<evidence type="ECO:0000313" key="2">
    <source>
        <dbReference type="EMBL" id="MFF5920339.1"/>
    </source>
</evidence>
<feature type="compositionally biased region" description="Basic and acidic residues" evidence="1">
    <location>
        <begin position="11"/>
        <end position="24"/>
    </location>
</feature>
<feature type="compositionally biased region" description="Basic and acidic residues" evidence="1">
    <location>
        <begin position="32"/>
        <end position="42"/>
    </location>
</feature>
<sequence length="42" mass="4612">MGLPTGPGPGREGDAKAVERAEVGHRRRNPAWRRDDGSLAEW</sequence>
<reference evidence="2 3" key="1">
    <citation type="submission" date="2024-10" db="EMBL/GenBank/DDBJ databases">
        <title>The Natural Products Discovery Center: Release of the First 8490 Sequenced Strains for Exploring Actinobacteria Biosynthetic Diversity.</title>
        <authorList>
            <person name="Kalkreuter E."/>
            <person name="Kautsar S.A."/>
            <person name="Yang D."/>
            <person name="Bader C.D."/>
            <person name="Teijaro C.N."/>
            <person name="Fluegel L."/>
            <person name="Davis C.M."/>
            <person name="Simpson J.R."/>
            <person name="Lauterbach L."/>
            <person name="Steele A.D."/>
            <person name="Gui C."/>
            <person name="Meng S."/>
            <person name="Li G."/>
            <person name="Viehrig K."/>
            <person name="Ye F."/>
            <person name="Su P."/>
            <person name="Kiefer A.F."/>
            <person name="Nichols A."/>
            <person name="Cepeda A.J."/>
            <person name="Yan W."/>
            <person name="Fan B."/>
            <person name="Jiang Y."/>
            <person name="Adhikari A."/>
            <person name="Zheng C.-J."/>
            <person name="Schuster L."/>
            <person name="Cowan T.M."/>
            <person name="Smanski M.J."/>
            <person name="Chevrette M.G."/>
            <person name="De Carvalho L.P.S."/>
            <person name="Shen B."/>
        </authorList>
    </citation>
    <scope>NUCLEOTIDE SEQUENCE [LARGE SCALE GENOMIC DNA]</scope>
    <source>
        <strain evidence="2 3">NPDC012605</strain>
    </source>
</reference>
<feature type="region of interest" description="Disordered" evidence="1">
    <location>
        <begin position="1"/>
        <end position="42"/>
    </location>
</feature>
<dbReference type="EMBL" id="JBIBDZ010000005">
    <property type="protein sequence ID" value="MFF5920339.1"/>
    <property type="molecule type" value="Genomic_DNA"/>
</dbReference>
<evidence type="ECO:0000256" key="1">
    <source>
        <dbReference type="SAM" id="MobiDB-lite"/>
    </source>
</evidence>
<accession>A0ABW6XS58</accession>
<comment type="caution">
    <text evidence="2">The sequence shown here is derived from an EMBL/GenBank/DDBJ whole genome shotgun (WGS) entry which is preliminary data.</text>
</comment>
<protein>
    <submittedName>
        <fullName evidence="2">Uncharacterized protein</fullName>
    </submittedName>
</protein>
<name>A0ABW6XS58_9ACTN</name>
<evidence type="ECO:0000313" key="3">
    <source>
        <dbReference type="Proteomes" id="UP001602370"/>
    </source>
</evidence>
<organism evidence="2 3">
    <name type="scientific">Streptomyces flavochromogenes</name>
    <dbReference type="NCBI Taxonomy" id="68199"/>
    <lineage>
        <taxon>Bacteria</taxon>
        <taxon>Bacillati</taxon>
        <taxon>Actinomycetota</taxon>
        <taxon>Actinomycetes</taxon>
        <taxon>Kitasatosporales</taxon>
        <taxon>Streptomycetaceae</taxon>
        <taxon>Streptomyces</taxon>
    </lineage>
</organism>
<gene>
    <name evidence="2" type="ORF">ACFY8C_18650</name>
</gene>